<feature type="active site" description="Nucleophile" evidence="4">
    <location>
        <position position="51"/>
    </location>
</feature>
<evidence type="ECO:0000313" key="7">
    <source>
        <dbReference type="Proteomes" id="UP000696280"/>
    </source>
</evidence>
<dbReference type="GO" id="GO:0016020">
    <property type="term" value="C:membrane"/>
    <property type="evidence" value="ECO:0007669"/>
    <property type="project" value="TreeGrafter"/>
</dbReference>
<feature type="short sequence motif" description="GXGXXG" evidence="4">
    <location>
        <begin position="9"/>
        <end position="14"/>
    </location>
</feature>
<comment type="caution">
    <text evidence="4">Lacks conserved residue(s) required for the propagation of feature annotation.</text>
</comment>
<evidence type="ECO:0000256" key="2">
    <source>
        <dbReference type="ARBA" id="ARBA00022963"/>
    </source>
</evidence>
<evidence type="ECO:0000313" key="6">
    <source>
        <dbReference type="EMBL" id="CAG8959645.1"/>
    </source>
</evidence>
<comment type="caution">
    <text evidence="6">The sequence shown here is derived from an EMBL/GenBank/DDBJ whole genome shotgun (WGS) entry which is preliminary data.</text>
</comment>
<dbReference type="InterPro" id="IPR016035">
    <property type="entry name" value="Acyl_Trfase/lysoPLipase"/>
</dbReference>
<dbReference type="GO" id="GO:0019369">
    <property type="term" value="P:arachidonate metabolic process"/>
    <property type="evidence" value="ECO:0007669"/>
    <property type="project" value="TreeGrafter"/>
</dbReference>
<dbReference type="GO" id="GO:0016042">
    <property type="term" value="P:lipid catabolic process"/>
    <property type="evidence" value="ECO:0007669"/>
    <property type="project" value="UniProtKB-UniRule"/>
</dbReference>
<evidence type="ECO:0000259" key="5">
    <source>
        <dbReference type="PROSITE" id="PS51635"/>
    </source>
</evidence>
<dbReference type="Proteomes" id="UP000696280">
    <property type="component" value="Unassembled WGS sequence"/>
</dbReference>
<feature type="short sequence motif" description="GXSXG" evidence="4">
    <location>
        <begin position="49"/>
        <end position="53"/>
    </location>
</feature>
<keyword evidence="3 4" id="KW-0443">Lipid metabolism</keyword>
<dbReference type="PROSITE" id="PS51635">
    <property type="entry name" value="PNPLA"/>
    <property type="match status" value="1"/>
</dbReference>
<protein>
    <recommendedName>
        <fullName evidence="5">PNPLA domain-containing protein</fullName>
    </recommendedName>
</protein>
<dbReference type="CDD" id="cd07216">
    <property type="entry name" value="Pat17_PNPLA8_PNPLA9_like3"/>
    <property type="match status" value="1"/>
</dbReference>
<evidence type="ECO:0000256" key="3">
    <source>
        <dbReference type="ARBA" id="ARBA00023098"/>
    </source>
</evidence>
<dbReference type="InterPro" id="IPR002641">
    <property type="entry name" value="PNPLA_dom"/>
</dbReference>
<name>A0A9N9PXS4_9HELO</name>
<organism evidence="6 7">
    <name type="scientific">Hymenoscyphus fraxineus</name>
    <dbReference type="NCBI Taxonomy" id="746836"/>
    <lineage>
        <taxon>Eukaryota</taxon>
        <taxon>Fungi</taxon>
        <taxon>Dikarya</taxon>
        <taxon>Ascomycota</taxon>
        <taxon>Pezizomycotina</taxon>
        <taxon>Leotiomycetes</taxon>
        <taxon>Helotiales</taxon>
        <taxon>Helotiaceae</taxon>
        <taxon>Hymenoscyphus</taxon>
    </lineage>
</organism>
<reference evidence="6" key="1">
    <citation type="submission" date="2021-07" db="EMBL/GenBank/DDBJ databases">
        <authorList>
            <person name="Durling M."/>
        </authorList>
    </citation>
    <scope>NUCLEOTIDE SEQUENCE</scope>
</reference>
<dbReference type="PANTHER" id="PTHR24185">
    <property type="entry name" value="CALCIUM-INDEPENDENT PHOSPHOLIPASE A2-GAMMA"/>
    <property type="match status" value="1"/>
</dbReference>
<dbReference type="EMBL" id="CAJVRL010000092">
    <property type="protein sequence ID" value="CAG8959645.1"/>
    <property type="molecule type" value="Genomic_DNA"/>
</dbReference>
<feature type="active site" description="Proton acceptor" evidence="4">
    <location>
        <position position="199"/>
    </location>
</feature>
<dbReference type="Gene3D" id="3.40.1090.10">
    <property type="entry name" value="Cytosolic phospholipase A2 catalytic domain"/>
    <property type="match status" value="1"/>
</dbReference>
<accession>A0A9N9PXS4</accession>
<evidence type="ECO:0000256" key="4">
    <source>
        <dbReference type="PROSITE-ProRule" id="PRU01161"/>
    </source>
</evidence>
<feature type="domain" description="PNPLA" evidence="5">
    <location>
        <begin position="5"/>
        <end position="213"/>
    </location>
</feature>
<evidence type="ECO:0000256" key="1">
    <source>
        <dbReference type="ARBA" id="ARBA00022801"/>
    </source>
</evidence>
<dbReference type="OrthoDB" id="1658288at2759"/>
<gene>
    <name evidence="6" type="ORF">HYFRA_00001548</name>
</gene>
<dbReference type="Pfam" id="PF01734">
    <property type="entry name" value="Patatin"/>
    <property type="match status" value="1"/>
</dbReference>
<dbReference type="AlphaFoldDB" id="A0A9N9PXS4"/>
<dbReference type="PANTHER" id="PTHR24185:SF1">
    <property type="entry name" value="CALCIUM-INDEPENDENT PHOSPHOLIPASE A2-GAMMA"/>
    <property type="match status" value="1"/>
</dbReference>
<proteinExistence type="predicted"/>
<keyword evidence="1 4" id="KW-0378">Hydrolase</keyword>
<dbReference type="GO" id="GO:0047499">
    <property type="term" value="F:calcium-independent phospholipase A2 activity"/>
    <property type="evidence" value="ECO:0007669"/>
    <property type="project" value="TreeGrafter"/>
</dbReference>
<keyword evidence="2 4" id="KW-0442">Lipid degradation</keyword>
<dbReference type="SUPFAM" id="SSF52151">
    <property type="entry name" value="FabD/lysophospholipase-like"/>
    <property type="match status" value="1"/>
</dbReference>
<dbReference type="GO" id="GO:0046486">
    <property type="term" value="P:glycerolipid metabolic process"/>
    <property type="evidence" value="ECO:0007669"/>
    <property type="project" value="UniProtKB-ARBA"/>
</dbReference>
<keyword evidence="7" id="KW-1185">Reference proteome</keyword>
<sequence length="351" mass="38829">MVRILSLDGGGVRGLSELIILEAIMEKIGVTNGLKEAPLPCEYFDIIGGTSTGGVIAIMLGRLRMTVHDCIHAYKSLAALAFTPKARWNLPGSPDGQFSTMYLEKALKLAISQQCQKKGCEDTSCEHSEHLFRDMDGCKTVVLAAKKDDISGPPTLFKTYSTDPQMAECKIWEVARATSAATTYFRSIACGRDQVEFVDAAIAGYNNPCRILLDEAHNTFPKCRPSEFTILSIGSGAKKSIAIKDSRTSILLALKDMASDSDRVAIEMYTDLNREKYHRFNCANGLGDIKLSNWMRNHTIASLTHDYLDNPDQKRRIEACAKALIADKVTGRQAVTSRWRRGLIKLSEKIR</sequence>